<dbReference type="SMART" id="SM00343">
    <property type="entry name" value="ZnF_C2HC"/>
    <property type="match status" value="1"/>
</dbReference>
<name>A0A699H1L4_TANCI</name>
<feature type="domain" description="CCHC-type" evidence="4">
    <location>
        <begin position="153"/>
        <end position="168"/>
    </location>
</feature>
<keyword evidence="1" id="KW-0479">Metal-binding</keyword>
<dbReference type="Pfam" id="PF00098">
    <property type="entry name" value="zf-CCHC"/>
    <property type="match status" value="1"/>
</dbReference>
<evidence type="ECO:0000259" key="4">
    <source>
        <dbReference type="PROSITE" id="PS50158"/>
    </source>
</evidence>
<dbReference type="GO" id="GO:0008270">
    <property type="term" value="F:zinc ion binding"/>
    <property type="evidence" value="ECO:0007669"/>
    <property type="project" value="UniProtKB-KW"/>
</dbReference>
<dbReference type="PROSITE" id="PS50158">
    <property type="entry name" value="ZF_CCHC"/>
    <property type="match status" value="1"/>
</dbReference>
<feature type="region of interest" description="Disordered" evidence="3">
    <location>
        <begin position="292"/>
        <end position="318"/>
    </location>
</feature>
<evidence type="ECO:0000256" key="2">
    <source>
        <dbReference type="SAM" id="Coils"/>
    </source>
</evidence>
<sequence length="432" mass="49057">MWEAIERLQQDESFNIQDVKTNLFWEFEVNELHAKRIAKNANPLSLVATAQPNQDPYYQTPKPHKPCAPTSKASIPTRSHESTRNKGKEIAKPITPPSESASEEDSDPEQAQRDKDMQKNLLSLQIWESEDGDVAGARENIGSPVVQQSEIQCFNCKEFGHFAKECRKPKRTRMKKLMNKNWKHIAATWQKSKRFLQLTRALILSLWKSNTCLVEKDDSDVTPDSPDMCEHDIQTDQNAEDERDALANLIENLKFNVDENKKIQKQLKKANTSLAHELEQCKSILAETSKSVEESNSVRDRVNHKTNVSRPQHRSTQMKDKVITNNSQVKLKKTKVEYHPRIPSISNKTKFVTAGNDSLNSRTSNVNAVCATCGKCLVDSNHFACVTKMLNDVNARTKKHYVVPISTRKLKSQVKKPIATPRKKIVASESTT</sequence>
<dbReference type="InterPro" id="IPR036875">
    <property type="entry name" value="Znf_CCHC_sf"/>
</dbReference>
<dbReference type="AlphaFoldDB" id="A0A699H1L4"/>
<feature type="compositionally biased region" description="Basic and acidic residues" evidence="3">
    <location>
        <begin position="78"/>
        <end position="91"/>
    </location>
</feature>
<protein>
    <recommendedName>
        <fullName evidence="4">CCHC-type domain-containing protein</fullName>
    </recommendedName>
</protein>
<keyword evidence="1" id="KW-0863">Zinc-finger</keyword>
<dbReference type="EMBL" id="BKCJ010070708">
    <property type="protein sequence ID" value="GEW71847.1"/>
    <property type="molecule type" value="Genomic_DNA"/>
</dbReference>
<dbReference type="Gene3D" id="4.10.60.10">
    <property type="entry name" value="Zinc finger, CCHC-type"/>
    <property type="match status" value="1"/>
</dbReference>
<evidence type="ECO:0000256" key="3">
    <source>
        <dbReference type="SAM" id="MobiDB-lite"/>
    </source>
</evidence>
<gene>
    <name evidence="5" type="ORF">Tci_243823</name>
</gene>
<feature type="compositionally biased region" description="Basic and acidic residues" evidence="3">
    <location>
        <begin position="292"/>
        <end position="303"/>
    </location>
</feature>
<proteinExistence type="predicted"/>
<dbReference type="GO" id="GO:0003676">
    <property type="term" value="F:nucleic acid binding"/>
    <property type="evidence" value="ECO:0007669"/>
    <property type="project" value="InterPro"/>
</dbReference>
<feature type="region of interest" description="Disordered" evidence="3">
    <location>
        <begin position="53"/>
        <end position="115"/>
    </location>
</feature>
<organism evidence="5">
    <name type="scientific">Tanacetum cinerariifolium</name>
    <name type="common">Dalmatian daisy</name>
    <name type="synonym">Chrysanthemum cinerariifolium</name>
    <dbReference type="NCBI Taxonomy" id="118510"/>
    <lineage>
        <taxon>Eukaryota</taxon>
        <taxon>Viridiplantae</taxon>
        <taxon>Streptophyta</taxon>
        <taxon>Embryophyta</taxon>
        <taxon>Tracheophyta</taxon>
        <taxon>Spermatophyta</taxon>
        <taxon>Magnoliopsida</taxon>
        <taxon>eudicotyledons</taxon>
        <taxon>Gunneridae</taxon>
        <taxon>Pentapetalae</taxon>
        <taxon>asterids</taxon>
        <taxon>campanulids</taxon>
        <taxon>Asterales</taxon>
        <taxon>Asteraceae</taxon>
        <taxon>Asteroideae</taxon>
        <taxon>Anthemideae</taxon>
        <taxon>Anthemidinae</taxon>
        <taxon>Tanacetum</taxon>
    </lineage>
</organism>
<comment type="caution">
    <text evidence="5">The sequence shown here is derived from an EMBL/GenBank/DDBJ whole genome shotgun (WGS) entry which is preliminary data.</text>
</comment>
<evidence type="ECO:0000256" key="1">
    <source>
        <dbReference type="PROSITE-ProRule" id="PRU00047"/>
    </source>
</evidence>
<accession>A0A699H1L4</accession>
<keyword evidence="2" id="KW-0175">Coiled coil</keyword>
<dbReference type="SUPFAM" id="SSF57756">
    <property type="entry name" value="Retrovirus zinc finger-like domains"/>
    <property type="match status" value="1"/>
</dbReference>
<dbReference type="InterPro" id="IPR001878">
    <property type="entry name" value="Znf_CCHC"/>
</dbReference>
<evidence type="ECO:0000313" key="5">
    <source>
        <dbReference type="EMBL" id="GEW71847.1"/>
    </source>
</evidence>
<feature type="coiled-coil region" evidence="2">
    <location>
        <begin position="236"/>
        <end position="280"/>
    </location>
</feature>
<reference evidence="5" key="1">
    <citation type="journal article" date="2019" name="Sci. Rep.">
        <title>Draft genome of Tanacetum cinerariifolium, the natural source of mosquito coil.</title>
        <authorList>
            <person name="Yamashiro T."/>
            <person name="Shiraishi A."/>
            <person name="Satake H."/>
            <person name="Nakayama K."/>
        </authorList>
    </citation>
    <scope>NUCLEOTIDE SEQUENCE</scope>
</reference>
<keyword evidence="1" id="KW-0862">Zinc</keyword>